<dbReference type="Gene3D" id="3.10.180.10">
    <property type="entry name" value="2,3-Dihydroxybiphenyl 1,2-Dioxygenase, domain 1"/>
    <property type="match status" value="1"/>
</dbReference>
<evidence type="ECO:0000259" key="2">
    <source>
        <dbReference type="PROSITE" id="PS51819"/>
    </source>
</evidence>
<dbReference type="Proteomes" id="UP000318437">
    <property type="component" value="Unassembled WGS sequence"/>
</dbReference>
<dbReference type="InterPro" id="IPR004360">
    <property type="entry name" value="Glyas_Fos-R_dOase_dom"/>
</dbReference>
<feature type="domain" description="VOC" evidence="2">
    <location>
        <begin position="4"/>
        <end position="122"/>
    </location>
</feature>
<keyword evidence="4" id="KW-1185">Reference proteome</keyword>
<name>A0A5C6CZZ2_9BACT</name>
<dbReference type="PROSITE" id="PS51819">
    <property type="entry name" value="VOC"/>
    <property type="match status" value="1"/>
</dbReference>
<evidence type="ECO:0000313" key="3">
    <source>
        <dbReference type="EMBL" id="TWU28239.1"/>
    </source>
</evidence>
<dbReference type="Pfam" id="PF00903">
    <property type="entry name" value="Glyoxalase"/>
    <property type="match status" value="1"/>
</dbReference>
<organism evidence="3 4">
    <name type="scientific">Bythopirellula polymerisocia</name>
    <dbReference type="NCBI Taxonomy" id="2528003"/>
    <lineage>
        <taxon>Bacteria</taxon>
        <taxon>Pseudomonadati</taxon>
        <taxon>Planctomycetota</taxon>
        <taxon>Planctomycetia</taxon>
        <taxon>Pirellulales</taxon>
        <taxon>Lacipirellulaceae</taxon>
        <taxon>Bythopirellula</taxon>
    </lineage>
</organism>
<keyword evidence="1" id="KW-1133">Transmembrane helix</keyword>
<dbReference type="InterPro" id="IPR029068">
    <property type="entry name" value="Glyas_Bleomycin-R_OHBP_Dase"/>
</dbReference>
<keyword evidence="1" id="KW-0812">Transmembrane</keyword>
<dbReference type="SUPFAM" id="SSF54593">
    <property type="entry name" value="Glyoxalase/Bleomycin resistance protein/Dihydroxybiphenyl dioxygenase"/>
    <property type="match status" value="1"/>
</dbReference>
<proteinExistence type="predicted"/>
<evidence type="ECO:0000256" key="1">
    <source>
        <dbReference type="SAM" id="Phobius"/>
    </source>
</evidence>
<feature type="transmembrane region" description="Helical" evidence="1">
    <location>
        <begin position="12"/>
        <end position="33"/>
    </location>
</feature>
<dbReference type="AlphaFoldDB" id="A0A5C6CZZ2"/>
<evidence type="ECO:0000313" key="4">
    <source>
        <dbReference type="Proteomes" id="UP000318437"/>
    </source>
</evidence>
<protein>
    <submittedName>
        <fullName evidence="3">Bleomycin resistance protein</fullName>
    </submittedName>
</protein>
<accession>A0A5C6CZZ2</accession>
<gene>
    <name evidence="3" type="primary">ble_2</name>
    <name evidence="3" type="ORF">Pla144_15260</name>
</gene>
<comment type="caution">
    <text evidence="3">The sequence shown here is derived from an EMBL/GenBank/DDBJ whole genome shotgun (WGS) entry which is preliminary data.</text>
</comment>
<dbReference type="EMBL" id="SJPS01000002">
    <property type="protein sequence ID" value="TWU28239.1"/>
    <property type="molecule type" value="Genomic_DNA"/>
</dbReference>
<keyword evidence="1" id="KW-0472">Membrane</keyword>
<reference evidence="3 4" key="1">
    <citation type="submission" date="2019-02" db="EMBL/GenBank/DDBJ databases">
        <title>Deep-cultivation of Planctomycetes and their phenomic and genomic characterization uncovers novel biology.</title>
        <authorList>
            <person name="Wiegand S."/>
            <person name="Jogler M."/>
            <person name="Boedeker C."/>
            <person name="Pinto D."/>
            <person name="Vollmers J."/>
            <person name="Rivas-Marin E."/>
            <person name="Kohn T."/>
            <person name="Peeters S.H."/>
            <person name="Heuer A."/>
            <person name="Rast P."/>
            <person name="Oberbeckmann S."/>
            <person name="Bunk B."/>
            <person name="Jeske O."/>
            <person name="Meyerdierks A."/>
            <person name="Storesund J.E."/>
            <person name="Kallscheuer N."/>
            <person name="Luecker S."/>
            <person name="Lage O.M."/>
            <person name="Pohl T."/>
            <person name="Merkel B.J."/>
            <person name="Hornburger P."/>
            <person name="Mueller R.-W."/>
            <person name="Bruemmer F."/>
            <person name="Labrenz M."/>
            <person name="Spormann A.M."/>
            <person name="Op Den Camp H."/>
            <person name="Overmann J."/>
            <person name="Amann R."/>
            <person name="Jetten M.S.M."/>
            <person name="Mascher T."/>
            <person name="Medema M.H."/>
            <person name="Devos D.P."/>
            <person name="Kaster A.-K."/>
            <person name="Ovreas L."/>
            <person name="Rohde M."/>
            <person name="Galperin M.Y."/>
            <person name="Jogler C."/>
        </authorList>
    </citation>
    <scope>NUCLEOTIDE SEQUENCE [LARGE SCALE GENOMIC DNA]</scope>
    <source>
        <strain evidence="3 4">Pla144</strain>
    </source>
</reference>
<sequence length="123" mass="14465">MGVRIQSVQPVLMVRDVAASIAFYGQIGFVLCFRDDATRPRYAGVRRDDIELHLQWHDAVEWEYPNDRPTYRFVVEDVDALLDELRKSEVVAMDTEARETTWGTYEFQMQDPDQNGLQFYRDL</sequence>
<dbReference type="InterPro" id="IPR037523">
    <property type="entry name" value="VOC_core"/>
</dbReference>